<gene>
    <name evidence="1" type="ORF">A2Z33_02220</name>
</gene>
<name>A0A1F5YQV0_9BACT</name>
<proteinExistence type="predicted"/>
<dbReference type="Proteomes" id="UP000178448">
    <property type="component" value="Unassembled WGS sequence"/>
</dbReference>
<evidence type="ECO:0000313" key="1">
    <source>
        <dbReference type="EMBL" id="OGG02581.1"/>
    </source>
</evidence>
<accession>A0A1F5YQV0</accession>
<organism evidence="1 2">
    <name type="scientific">Candidatus Gottesmanbacteria bacterium RBG_16_52_11</name>
    <dbReference type="NCBI Taxonomy" id="1798374"/>
    <lineage>
        <taxon>Bacteria</taxon>
        <taxon>Candidatus Gottesmaniibacteriota</taxon>
    </lineage>
</organism>
<sequence>MSFPGEVISRLSPDELVHSYGILDISRLSPATEQTLLERPDGARITEVNVDTTPTTSIRAVIVDGQPIILVEYDASGLRSVMVGMTFKPDDNLGRNVYASFRYGVEN</sequence>
<evidence type="ECO:0000313" key="2">
    <source>
        <dbReference type="Proteomes" id="UP000178448"/>
    </source>
</evidence>
<protein>
    <submittedName>
        <fullName evidence="1">Uncharacterized protein</fullName>
    </submittedName>
</protein>
<dbReference type="STRING" id="1798374.A2Z33_02220"/>
<dbReference type="EMBL" id="MFJD01000007">
    <property type="protein sequence ID" value="OGG02581.1"/>
    <property type="molecule type" value="Genomic_DNA"/>
</dbReference>
<dbReference type="AlphaFoldDB" id="A0A1F5YQV0"/>
<reference evidence="1 2" key="1">
    <citation type="journal article" date="2016" name="Nat. Commun.">
        <title>Thousands of microbial genomes shed light on interconnected biogeochemical processes in an aquifer system.</title>
        <authorList>
            <person name="Anantharaman K."/>
            <person name="Brown C.T."/>
            <person name="Hug L.A."/>
            <person name="Sharon I."/>
            <person name="Castelle C.J."/>
            <person name="Probst A.J."/>
            <person name="Thomas B.C."/>
            <person name="Singh A."/>
            <person name="Wilkins M.J."/>
            <person name="Karaoz U."/>
            <person name="Brodie E.L."/>
            <person name="Williams K.H."/>
            <person name="Hubbard S.S."/>
            <person name="Banfield J.F."/>
        </authorList>
    </citation>
    <scope>NUCLEOTIDE SEQUENCE [LARGE SCALE GENOMIC DNA]</scope>
</reference>
<comment type="caution">
    <text evidence="1">The sequence shown here is derived from an EMBL/GenBank/DDBJ whole genome shotgun (WGS) entry which is preliminary data.</text>
</comment>